<dbReference type="GO" id="GO:0005524">
    <property type="term" value="F:ATP binding"/>
    <property type="evidence" value="ECO:0007669"/>
    <property type="project" value="UniProtKB-KW"/>
</dbReference>
<sequence>MSANTIIKLENVTKVFDGREVIHNCSMNVPKGSVYGFVGPNGAGKTTILKLIMGLLRPTTGRISVMGIAVPLERNQILQKIGSLIETPVFYEDISAEENLRLHLEYMKKQPLIENIPEMLHKVGLDGAANQPVKKFSLGMKQRLGIARAIIHRPEILLLDEPINGLDPMGIKEMRELFCSLAHEQNMTVIISSHILSELENTADYIGIIANGQIQREAAIKDIQENFPSGLEEYFFEAMRGDKTE</sequence>
<dbReference type="Pfam" id="PF00005">
    <property type="entry name" value="ABC_tran"/>
    <property type="match status" value="1"/>
</dbReference>
<evidence type="ECO:0000256" key="2">
    <source>
        <dbReference type="ARBA" id="ARBA00022448"/>
    </source>
</evidence>
<dbReference type="PANTHER" id="PTHR43335">
    <property type="entry name" value="ABC TRANSPORTER, ATP-BINDING PROTEIN"/>
    <property type="match status" value="1"/>
</dbReference>
<dbReference type="InterPro" id="IPR003439">
    <property type="entry name" value="ABC_transporter-like_ATP-bd"/>
</dbReference>
<feature type="domain" description="ABC transporter" evidence="5">
    <location>
        <begin position="7"/>
        <end position="236"/>
    </location>
</feature>
<protein>
    <recommendedName>
        <fullName evidence="5">ABC transporter domain-containing protein</fullName>
    </recommendedName>
</protein>
<keyword evidence="7" id="KW-1185">Reference proteome</keyword>
<gene>
    <name evidence="6" type="ORF">MM59RIKEN_09960</name>
</gene>
<dbReference type="InterPro" id="IPR027417">
    <property type="entry name" value="P-loop_NTPase"/>
</dbReference>
<dbReference type="AlphaFoldDB" id="A0A810QBS4"/>
<reference evidence="6" key="1">
    <citation type="submission" date="2020-09" db="EMBL/GenBank/DDBJ databases">
        <title>New species isolated from human feces.</title>
        <authorList>
            <person name="Kitahara M."/>
            <person name="Shigeno Y."/>
            <person name="Shime M."/>
            <person name="Matsumoto Y."/>
            <person name="Nakamura S."/>
            <person name="Motooka D."/>
            <person name="Fukuoka S."/>
            <person name="Nishikawa H."/>
            <person name="Benno Y."/>
        </authorList>
    </citation>
    <scope>NUCLEOTIDE SEQUENCE</scope>
    <source>
        <strain evidence="6">MM59</strain>
    </source>
</reference>
<dbReference type="InterPro" id="IPR017871">
    <property type="entry name" value="ABC_transporter-like_CS"/>
</dbReference>
<evidence type="ECO:0000256" key="1">
    <source>
        <dbReference type="ARBA" id="ARBA00005417"/>
    </source>
</evidence>
<dbReference type="PROSITE" id="PS50893">
    <property type="entry name" value="ABC_TRANSPORTER_2"/>
    <property type="match status" value="1"/>
</dbReference>
<dbReference type="GO" id="GO:0016887">
    <property type="term" value="F:ATP hydrolysis activity"/>
    <property type="evidence" value="ECO:0007669"/>
    <property type="project" value="InterPro"/>
</dbReference>
<dbReference type="RefSeq" id="WP_213542820.1">
    <property type="nucleotide sequence ID" value="NZ_AP023420.1"/>
</dbReference>
<dbReference type="PROSITE" id="PS00211">
    <property type="entry name" value="ABC_TRANSPORTER_1"/>
    <property type="match status" value="1"/>
</dbReference>
<evidence type="ECO:0000256" key="3">
    <source>
        <dbReference type="ARBA" id="ARBA00022741"/>
    </source>
</evidence>
<dbReference type="EMBL" id="AP023420">
    <property type="protein sequence ID" value="BCK83677.1"/>
    <property type="molecule type" value="Genomic_DNA"/>
</dbReference>
<dbReference type="SUPFAM" id="SSF52540">
    <property type="entry name" value="P-loop containing nucleoside triphosphate hydrolases"/>
    <property type="match status" value="1"/>
</dbReference>
<name>A0A810QBS4_9FIRM</name>
<evidence type="ECO:0000256" key="4">
    <source>
        <dbReference type="ARBA" id="ARBA00022840"/>
    </source>
</evidence>
<proteinExistence type="inferred from homology"/>
<evidence type="ECO:0000313" key="7">
    <source>
        <dbReference type="Proteomes" id="UP000679848"/>
    </source>
</evidence>
<organism evidence="6 7">
    <name type="scientific">Pusillibacter faecalis</name>
    <dbReference type="NCBI Taxonomy" id="2714358"/>
    <lineage>
        <taxon>Bacteria</taxon>
        <taxon>Bacillati</taxon>
        <taxon>Bacillota</taxon>
        <taxon>Clostridia</taxon>
        <taxon>Eubacteriales</taxon>
        <taxon>Oscillospiraceae</taxon>
        <taxon>Pusillibacter</taxon>
    </lineage>
</organism>
<dbReference type="SMART" id="SM00382">
    <property type="entry name" value="AAA"/>
    <property type="match status" value="1"/>
</dbReference>
<dbReference type="PANTHER" id="PTHR43335:SF8">
    <property type="entry name" value="ABC TRANSPORTER, ATP-BINDING PROTEIN"/>
    <property type="match status" value="1"/>
</dbReference>
<comment type="similarity">
    <text evidence="1">Belongs to the ABC transporter superfamily.</text>
</comment>
<dbReference type="KEGG" id="pfaa:MM59RIKEN_09960"/>
<dbReference type="InterPro" id="IPR003593">
    <property type="entry name" value="AAA+_ATPase"/>
</dbReference>
<keyword evidence="2" id="KW-0813">Transport</keyword>
<evidence type="ECO:0000313" key="6">
    <source>
        <dbReference type="EMBL" id="BCK83677.1"/>
    </source>
</evidence>
<accession>A0A810QBS4</accession>
<dbReference type="Gene3D" id="3.40.50.300">
    <property type="entry name" value="P-loop containing nucleotide triphosphate hydrolases"/>
    <property type="match status" value="1"/>
</dbReference>
<evidence type="ECO:0000259" key="5">
    <source>
        <dbReference type="PROSITE" id="PS50893"/>
    </source>
</evidence>
<keyword evidence="4" id="KW-0067">ATP-binding</keyword>
<keyword evidence="3" id="KW-0547">Nucleotide-binding</keyword>
<dbReference type="Proteomes" id="UP000679848">
    <property type="component" value="Chromosome"/>
</dbReference>